<dbReference type="CDD" id="cd08500">
    <property type="entry name" value="PBP2_NikA_DppA_OppA_like_4"/>
    <property type="match status" value="1"/>
</dbReference>
<dbReference type="PANTHER" id="PTHR30290:SF62">
    <property type="entry name" value="OLIGOPEPTIDE ABC TRANSPORTER, PERIPLASMIC OLIGOPEPTIDE-BINDING PROTEIN"/>
    <property type="match status" value="1"/>
</dbReference>
<comment type="similarity">
    <text evidence="2">Belongs to the bacterial solute-binding protein 5 family.</text>
</comment>
<dbReference type="STRING" id="1827387.A4S15_07320"/>
<dbReference type="GO" id="GO:1904680">
    <property type="term" value="F:peptide transmembrane transporter activity"/>
    <property type="evidence" value="ECO:0007669"/>
    <property type="project" value="TreeGrafter"/>
</dbReference>
<evidence type="ECO:0000259" key="4">
    <source>
        <dbReference type="Pfam" id="PF00496"/>
    </source>
</evidence>
<proteinExistence type="inferred from homology"/>
<dbReference type="SUPFAM" id="SSF53850">
    <property type="entry name" value="Periplasmic binding protein-like II"/>
    <property type="match status" value="1"/>
</dbReference>
<feature type="chain" id="PRO_5013094563" evidence="3">
    <location>
        <begin position="25"/>
        <end position="639"/>
    </location>
</feature>
<dbReference type="Gene3D" id="3.40.190.10">
    <property type="entry name" value="Periplasmic binding protein-like II"/>
    <property type="match status" value="1"/>
</dbReference>
<dbReference type="RefSeq" id="WP_376803772.1">
    <property type="nucleotide sequence ID" value="NZ_LWDL01000012.1"/>
</dbReference>
<dbReference type="AlphaFoldDB" id="A0A1W9HZ48"/>
<dbReference type="Gene3D" id="3.10.105.10">
    <property type="entry name" value="Dipeptide-binding Protein, Domain 3"/>
    <property type="match status" value="1"/>
</dbReference>
<keyword evidence="3" id="KW-0732">Signal</keyword>
<gene>
    <name evidence="5" type="ORF">A4S15_07320</name>
</gene>
<dbReference type="Proteomes" id="UP000192872">
    <property type="component" value="Unassembled WGS sequence"/>
</dbReference>
<dbReference type="Pfam" id="PF00496">
    <property type="entry name" value="SBP_bac_5"/>
    <property type="match status" value="1"/>
</dbReference>
<evidence type="ECO:0000256" key="2">
    <source>
        <dbReference type="ARBA" id="ARBA00005695"/>
    </source>
</evidence>
<dbReference type="InterPro" id="IPR000914">
    <property type="entry name" value="SBP_5_dom"/>
</dbReference>
<name>A0A1W9HZ48_9HYPH</name>
<accession>A0A1W9HZ48</accession>
<feature type="signal peptide" evidence="3">
    <location>
        <begin position="1"/>
        <end position="24"/>
    </location>
</feature>
<protein>
    <submittedName>
        <fullName evidence="5">Peptide ABC transporter substrate-binding protein</fullName>
    </submittedName>
</protein>
<evidence type="ECO:0000313" key="5">
    <source>
        <dbReference type="EMBL" id="OQW52630.1"/>
    </source>
</evidence>
<comment type="caution">
    <text evidence="5">The sequence shown here is derived from an EMBL/GenBank/DDBJ whole genome shotgun (WGS) entry which is preliminary data.</text>
</comment>
<dbReference type="InterPro" id="IPR039424">
    <property type="entry name" value="SBP_5"/>
</dbReference>
<evidence type="ECO:0000313" key="6">
    <source>
        <dbReference type="Proteomes" id="UP000192872"/>
    </source>
</evidence>
<comment type="subcellular location">
    <subcellularLocation>
        <location evidence="1">Periplasm</location>
    </subcellularLocation>
</comment>
<reference evidence="5 6" key="1">
    <citation type="journal article" date="2017" name="Water Res.">
        <title>Comammox in drinking water systems.</title>
        <authorList>
            <person name="Wang Y."/>
            <person name="Ma L."/>
            <person name="Mao Y."/>
            <person name="Jiang X."/>
            <person name="Xia Y."/>
            <person name="Yu K."/>
            <person name="Li B."/>
            <person name="Zhang T."/>
        </authorList>
    </citation>
    <scope>NUCLEOTIDE SEQUENCE [LARGE SCALE GENOMIC DNA]</scope>
    <source>
        <strain evidence="5">SG_bin8</strain>
    </source>
</reference>
<evidence type="ECO:0000256" key="1">
    <source>
        <dbReference type="ARBA" id="ARBA00004418"/>
    </source>
</evidence>
<feature type="domain" description="Solute-binding protein family 5" evidence="4">
    <location>
        <begin position="103"/>
        <end position="503"/>
    </location>
</feature>
<evidence type="ECO:0000256" key="3">
    <source>
        <dbReference type="SAM" id="SignalP"/>
    </source>
</evidence>
<organism evidence="5 6">
    <name type="scientific">Candidatus Raskinella chloraquaticus</name>
    <dbReference type="NCBI Taxonomy" id="1951219"/>
    <lineage>
        <taxon>Bacteria</taxon>
        <taxon>Pseudomonadati</taxon>
        <taxon>Pseudomonadota</taxon>
        <taxon>Alphaproteobacteria</taxon>
        <taxon>Hyphomicrobiales</taxon>
        <taxon>Phreatobacteraceae</taxon>
        <taxon>Candidatus Raskinella</taxon>
    </lineage>
</organism>
<dbReference type="GO" id="GO:0015833">
    <property type="term" value="P:peptide transport"/>
    <property type="evidence" value="ECO:0007669"/>
    <property type="project" value="TreeGrafter"/>
</dbReference>
<dbReference type="EMBL" id="LWDL01000012">
    <property type="protein sequence ID" value="OQW52630.1"/>
    <property type="molecule type" value="Genomic_DNA"/>
</dbReference>
<sequence length="639" mass="72765">MRTARFCTGFLGVAIALSAPASRAQSFIEPPMFEAEVTAQNMPPVAERLPMRPRVINLGESGRMPGRYGGTLRMLIADQRDIRLAVMYSYARLVTYNTKLQLEPDILDKVDIAEGRIFTLHIRPGHRWSDGQPFTSEDFRYFWEDVANNPRLSPGGPPLQLRPLGRKPKFEVIDALTVRYTWDVPNPGFLPALAAAQPVYIYMPAHYMRQFHTSYAEKGVLDALIKKEKVRDWEALHERKSRQFRPENPALPSLDPWRNTTPLPSEVFVFERNPYYHRVDENGRQLPYIDNLRLSVVSSQLIPAKVGAGDSDLQARYLRFDNFTFLKVAEKRNGFLTHLWRRAEGSYIALQPNLNASDPVWRSIVRDVRFRRALSLAVDRRDINQVIFFGLARESAMTVMPESPLYDDVFASSYARFDPLAANRLLDEMGLKKRDFDGIRFLPDGRRAEIIVESAGESMEETDALELVVEDARKVGLRLLVHSSHRDVFRRRISGGSTVMSVRPGIDNGLASPDMDPQDLSPTNQNQFNWPMFGQWVETNGKEGQEPDMEGVKELVHLRNQWLASSSTEERRVVWKKMLSIHAEQLYSIGIISGTLQPVVVSQRLRNVPATALYAYEPGGYFGLTMPDSYWFDQSAAGQ</sequence>
<dbReference type="PANTHER" id="PTHR30290">
    <property type="entry name" value="PERIPLASMIC BINDING COMPONENT OF ABC TRANSPORTER"/>
    <property type="match status" value="1"/>
</dbReference>